<evidence type="ECO:0000256" key="1">
    <source>
        <dbReference type="SAM" id="SignalP"/>
    </source>
</evidence>
<reference evidence="3" key="1">
    <citation type="submission" date="2023-06" db="EMBL/GenBank/DDBJ databases">
        <title>Genomic of Parafulvivirga corallium.</title>
        <authorList>
            <person name="Wang G."/>
        </authorList>
    </citation>
    <scope>NUCLEOTIDE SEQUENCE</scope>
    <source>
        <strain evidence="3">BMA10</strain>
    </source>
</reference>
<gene>
    <name evidence="3" type="ORF">QQ008_22225</name>
</gene>
<organism evidence="3 4">
    <name type="scientific">Splendidivirga corallicola</name>
    <dbReference type="NCBI Taxonomy" id="3051826"/>
    <lineage>
        <taxon>Bacteria</taxon>
        <taxon>Pseudomonadati</taxon>
        <taxon>Bacteroidota</taxon>
        <taxon>Cytophagia</taxon>
        <taxon>Cytophagales</taxon>
        <taxon>Splendidivirgaceae</taxon>
        <taxon>Splendidivirga</taxon>
    </lineage>
</organism>
<keyword evidence="4" id="KW-1185">Reference proteome</keyword>
<feature type="domain" description="DUF4440" evidence="2">
    <location>
        <begin position="36"/>
        <end position="143"/>
    </location>
</feature>
<dbReference type="Pfam" id="PF14534">
    <property type="entry name" value="DUF4440"/>
    <property type="match status" value="1"/>
</dbReference>
<keyword evidence="1" id="KW-0732">Signal</keyword>
<evidence type="ECO:0000313" key="4">
    <source>
        <dbReference type="Proteomes" id="UP001172082"/>
    </source>
</evidence>
<dbReference type="InterPro" id="IPR032710">
    <property type="entry name" value="NTF2-like_dom_sf"/>
</dbReference>
<dbReference type="Proteomes" id="UP001172082">
    <property type="component" value="Unassembled WGS sequence"/>
</dbReference>
<dbReference type="RefSeq" id="WP_346754150.1">
    <property type="nucleotide sequence ID" value="NZ_JAUJEA010000010.1"/>
</dbReference>
<accession>A0ABT8KTM8</accession>
<dbReference type="Gene3D" id="3.10.450.50">
    <property type="match status" value="1"/>
</dbReference>
<feature type="chain" id="PRO_5045880733" evidence="1">
    <location>
        <begin position="22"/>
        <end position="171"/>
    </location>
</feature>
<evidence type="ECO:0000259" key="2">
    <source>
        <dbReference type="Pfam" id="PF14534"/>
    </source>
</evidence>
<dbReference type="NCBIfam" id="TIGR02246">
    <property type="entry name" value="SgcJ/EcaC family oxidoreductase"/>
    <property type="match status" value="1"/>
</dbReference>
<proteinExistence type="predicted"/>
<dbReference type="InterPro" id="IPR011944">
    <property type="entry name" value="Steroid_delta5-4_isomerase"/>
</dbReference>
<sequence length="171" mass="20005">MKKFNSLIVCLFCLISSVLKAQEINVQKEIDKQVWKPFIEAFAEFDAEKFNALHTDDVLRATPWKLRVGREYKNGNLEGFAKNRDKGTKRAIEFWFEHRVASTDVAYEVGYYKITVNREGEEERNYYARFHIVLKKIDSNWKIAQDWDTGKINGVAVTEQDYLKGKPLAFN</sequence>
<protein>
    <submittedName>
        <fullName evidence="3">Nuclear transport factor 2 family protein</fullName>
    </submittedName>
</protein>
<dbReference type="InterPro" id="IPR027843">
    <property type="entry name" value="DUF4440"/>
</dbReference>
<dbReference type="SUPFAM" id="SSF54427">
    <property type="entry name" value="NTF2-like"/>
    <property type="match status" value="1"/>
</dbReference>
<feature type="signal peptide" evidence="1">
    <location>
        <begin position="1"/>
        <end position="21"/>
    </location>
</feature>
<evidence type="ECO:0000313" key="3">
    <source>
        <dbReference type="EMBL" id="MDN5204126.1"/>
    </source>
</evidence>
<name>A0ABT8KTM8_9BACT</name>
<dbReference type="EMBL" id="JAUJEA010000010">
    <property type="protein sequence ID" value="MDN5204126.1"/>
    <property type="molecule type" value="Genomic_DNA"/>
</dbReference>
<comment type="caution">
    <text evidence="3">The sequence shown here is derived from an EMBL/GenBank/DDBJ whole genome shotgun (WGS) entry which is preliminary data.</text>
</comment>